<dbReference type="Proteomes" id="UP000003790">
    <property type="component" value="Chromosome"/>
</dbReference>
<organism evidence="1 2">
    <name type="scientific">Pseudomonas chlororaphis O6</name>
    <dbReference type="NCBI Taxonomy" id="1037915"/>
    <lineage>
        <taxon>Bacteria</taxon>
        <taxon>Pseudomonadati</taxon>
        <taxon>Pseudomonadota</taxon>
        <taxon>Gammaproteobacteria</taxon>
        <taxon>Pseudomonadales</taxon>
        <taxon>Pseudomonadaceae</taxon>
        <taxon>Pseudomonas</taxon>
    </lineage>
</organism>
<protein>
    <submittedName>
        <fullName evidence="1">Uncharacterized protein</fullName>
    </submittedName>
</protein>
<reference evidence="1 2" key="1">
    <citation type="journal article" date="2012" name="PLoS Genet.">
        <title>Comparative Genomics of Plant-Associated Pseudomonas spp.: Insights into Diversity and Inheritance of Traits Involved in Multitrophic Interactions.</title>
        <authorList>
            <person name="Loper J.E."/>
            <person name="Hassan K.A."/>
            <person name="Mavrodi D.V."/>
            <person name="Davis E.W.II."/>
            <person name="Lim C.K."/>
            <person name="Shaffer B.T."/>
            <person name="Elbourne L.D."/>
            <person name="Stockwell V.O."/>
            <person name="Hartney S.L."/>
            <person name="Breakwell K."/>
            <person name="Henkels M.D."/>
            <person name="Tetu S.G."/>
            <person name="Rangel L.I."/>
            <person name="Kidarsa T.A."/>
            <person name="Wilson N.L."/>
            <person name="van de Mortel J.E."/>
            <person name="Song C."/>
            <person name="Blumhagen R."/>
            <person name="Radune D."/>
            <person name="Hostetler J.B."/>
            <person name="Brinkac L.M."/>
            <person name="Durkin A.S."/>
            <person name="Kluepfel D.A."/>
            <person name="Wechter W.P."/>
            <person name="Anderson A.J."/>
            <person name="Kim Y.C."/>
            <person name="Pierson L.S.III."/>
            <person name="Pierson E.A."/>
            <person name="Lindow S.E."/>
            <person name="Kobayashi D.Y."/>
            <person name="Raaijmakers J.M."/>
            <person name="Weller D.M."/>
            <person name="Thomashow L.S."/>
            <person name="Allen A.E."/>
            <person name="Paulsen I.T."/>
        </authorList>
    </citation>
    <scope>NUCLEOTIDE SEQUENCE [LARGE SCALE GENOMIC DNA]</scope>
    <source>
        <strain evidence="1 2">O6</strain>
    </source>
</reference>
<dbReference type="InterPro" id="IPR049810">
    <property type="entry name" value="S6_alt_immun-like"/>
</dbReference>
<accession>A0AB33WQP3</accession>
<dbReference type="EMBL" id="AHOT01000020">
    <property type="protein sequence ID" value="EIM15335.1"/>
    <property type="molecule type" value="Genomic_DNA"/>
</dbReference>
<sequence length="44" mass="4714">MGWESLAAEADGELPLTNEQVMHIAAAIEEPLPDHLDLFIGVVA</sequence>
<dbReference type="NCBIfam" id="NF040643">
    <property type="entry name" value="S6_alt_immun"/>
    <property type="match status" value="1"/>
</dbReference>
<evidence type="ECO:0000313" key="1">
    <source>
        <dbReference type="EMBL" id="EIM15335.1"/>
    </source>
</evidence>
<proteinExistence type="predicted"/>
<dbReference type="AlphaFoldDB" id="A0AB33WQP3"/>
<comment type="caution">
    <text evidence="1">The sequence shown here is derived from an EMBL/GenBank/DDBJ whole genome shotgun (WGS) entry which is preliminary data.</text>
</comment>
<gene>
    <name evidence="1" type="ORF">PchlO6_2789</name>
</gene>
<name>A0AB33WQP3_9PSED</name>
<evidence type="ECO:0000313" key="2">
    <source>
        <dbReference type="Proteomes" id="UP000003790"/>
    </source>
</evidence>